<dbReference type="AlphaFoldDB" id="A0A2I0BES8"/>
<evidence type="ECO:0000256" key="1">
    <source>
        <dbReference type="SAM" id="MobiDB-lite"/>
    </source>
</evidence>
<feature type="compositionally biased region" description="Basic and acidic residues" evidence="1">
    <location>
        <begin position="114"/>
        <end position="133"/>
    </location>
</feature>
<feature type="compositionally biased region" description="Low complexity" evidence="1">
    <location>
        <begin position="284"/>
        <end position="296"/>
    </location>
</feature>
<reference evidence="2 3" key="1">
    <citation type="journal article" date="2017" name="Nature">
        <title>The Apostasia genome and the evolution of orchids.</title>
        <authorList>
            <person name="Zhang G.Q."/>
            <person name="Liu K.W."/>
            <person name="Li Z."/>
            <person name="Lohaus R."/>
            <person name="Hsiao Y.Y."/>
            <person name="Niu S.C."/>
            <person name="Wang J.Y."/>
            <person name="Lin Y.C."/>
            <person name="Xu Q."/>
            <person name="Chen L.J."/>
            <person name="Yoshida K."/>
            <person name="Fujiwara S."/>
            <person name="Wang Z.W."/>
            <person name="Zhang Y.Q."/>
            <person name="Mitsuda N."/>
            <person name="Wang M."/>
            <person name="Liu G.H."/>
            <person name="Pecoraro L."/>
            <person name="Huang H.X."/>
            <person name="Xiao X.J."/>
            <person name="Lin M."/>
            <person name="Wu X.Y."/>
            <person name="Wu W.L."/>
            <person name="Chen Y.Y."/>
            <person name="Chang S.B."/>
            <person name="Sakamoto S."/>
            <person name="Ohme-Takagi M."/>
            <person name="Yagi M."/>
            <person name="Zeng S.J."/>
            <person name="Shen C.Y."/>
            <person name="Yeh C.M."/>
            <person name="Luo Y.B."/>
            <person name="Tsai W.C."/>
            <person name="Van de Peer Y."/>
            <person name="Liu Z.J."/>
        </authorList>
    </citation>
    <scope>NUCLEOTIDE SEQUENCE [LARGE SCALE GENOMIC DNA]</scope>
    <source>
        <strain evidence="3">cv. Shenzhen</strain>
        <tissue evidence="2">Stem</tissue>
    </source>
</reference>
<feature type="region of interest" description="Disordered" evidence="1">
    <location>
        <begin position="532"/>
        <end position="554"/>
    </location>
</feature>
<feature type="compositionally biased region" description="Polar residues" evidence="1">
    <location>
        <begin position="204"/>
        <end position="216"/>
    </location>
</feature>
<dbReference type="STRING" id="1088818.A0A2I0BES8"/>
<gene>
    <name evidence="2" type="ORF">AXF42_Ash006985</name>
</gene>
<accession>A0A2I0BES8</accession>
<dbReference type="PANTHER" id="PTHR34802:SF1">
    <property type="entry name" value="CHORISMATE SYNTHASE"/>
    <property type="match status" value="1"/>
</dbReference>
<sequence>MSSENEDGVSPPSPCGNCMLELDPMKPTIRYTRDFLLSFSELDVCKKLPSGIDQSLLSELEEAASFPFDRQRSLGSLSLQGPRRGEYGSQSMNRSDGYTRGSSGRWDARSTGSSDRDGDLQSDRESFVHDSGRRFGAHSRRVPQHGEHDGLLGSGAFARASGYTGAPPTKARGNGRSQLTRTAEPYQPPRPYKATPYSRKDNTDSCNDETFGSTECSSEDRAEQERRRRESFELMRKEQHKALQEKQKHGKDSPKENLDTDIMTLLQNSDTDKSTKNGSKPDESTSSLYSSSSKASSHIHVPAARPLVPPGFAGALGREKNHQVHSPGTIDASQVSNASVSDDFLPHDVGSDHVHENDFTAHTIQNMQKIELKCTSLLSVDEKEKSPIVSSSIQTNTSFNNITFNTSIFPKVDVWHDILNGPSNDKEANSDAVNVVNEENSTSILNKLFGGAMATKFDSPANDNENHAIKAEDEARNHLAASSSKFAHLFLEESEGKNPTENISSRDLLSLIVNNDEVGPKVHVASNDESIKQMQSSLPSESNDTSRLLTSPSSPMSMIHTNFYQIDRKTPCAVLTCEDLEQSILAEMKDSGSSSQFSRGSSSTLIDANSEEHKDAVDNNASQHLLSLLHMGSNLKDTLSSAIPAVIGSSEMVAASEGEANLHVPAVDSGGTEHTSEKRLTLEALFGAAFMNELHSTEAPISAQRGSINNDATGSPGLPFNSADELISPSPEHTNKAILEDEMLQFSNNVKHTRDHNIHLPEEAAGDIHLPEEDSLISLNESMDPLASYSLRFAKDNRNEPLLPEKPAVDLNDKMLHAFLRDGECSRQPVFDNPHFMRPGEVVDPDGLCHSLQGRPPPQFRHHMSYSRPFFAHPDHPTYGNPQMKFVDQDAMYPNSNMISHHSYDISGPRLDPTIHHRMVQPMPLPGYLPPHNSIPGIPRGLPLSHAMNQMHGLSPDMDNLRGFLLQRQPNHGGLAMGPVHGSAGGMEAIERVLEMEIRANPKQYRHAIPGHVPGMFGPEINMNLRYR</sequence>
<name>A0A2I0BES8_9ASPA</name>
<organism evidence="2 3">
    <name type="scientific">Apostasia shenzhenica</name>
    <dbReference type="NCBI Taxonomy" id="1088818"/>
    <lineage>
        <taxon>Eukaryota</taxon>
        <taxon>Viridiplantae</taxon>
        <taxon>Streptophyta</taxon>
        <taxon>Embryophyta</taxon>
        <taxon>Tracheophyta</taxon>
        <taxon>Spermatophyta</taxon>
        <taxon>Magnoliopsida</taxon>
        <taxon>Liliopsida</taxon>
        <taxon>Asparagales</taxon>
        <taxon>Orchidaceae</taxon>
        <taxon>Apostasioideae</taxon>
        <taxon>Apostasia</taxon>
    </lineage>
</organism>
<dbReference type="Proteomes" id="UP000236161">
    <property type="component" value="Unassembled WGS sequence"/>
</dbReference>
<dbReference type="OrthoDB" id="1923709at2759"/>
<evidence type="ECO:0000313" key="3">
    <source>
        <dbReference type="Proteomes" id="UP000236161"/>
    </source>
</evidence>
<keyword evidence="3" id="KW-1185">Reference proteome</keyword>
<feature type="compositionally biased region" description="Basic and acidic residues" evidence="1">
    <location>
        <begin position="218"/>
        <end position="258"/>
    </location>
</feature>
<dbReference type="EMBL" id="KZ451886">
    <property type="protein sequence ID" value="PKA66288.1"/>
    <property type="molecule type" value="Genomic_DNA"/>
</dbReference>
<protein>
    <submittedName>
        <fullName evidence="2">Uncharacterized protein</fullName>
    </submittedName>
</protein>
<feature type="region of interest" description="Disordered" evidence="1">
    <location>
        <begin position="71"/>
        <end position="334"/>
    </location>
</feature>
<evidence type="ECO:0000313" key="2">
    <source>
        <dbReference type="EMBL" id="PKA66288.1"/>
    </source>
</evidence>
<feature type="compositionally biased region" description="Polar residues" evidence="1">
    <location>
        <begin position="88"/>
        <end position="102"/>
    </location>
</feature>
<feature type="compositionally biased region" description="Basic and acidic residues" evidence="1">
    <location>
        <begin position="270"/>
        <end position="283"/>
    </location>
</feature>
<dbReference type="PANTHER" id="PTHR34802">
    <property type="entry name" value="CHORISMATE SYNTHASE"/>
    <property type="match status" value="1"/>
</dbReference>
<proteinExistence type="predicted"/>